<feature type="domain" description="Reverse transcriptase" evidence="16">
    <location>
        <begin position="645"/>
        <end position="877"/>
    </location>
</feature>
<dbReference type="Pfam" id="PF13365">
    <property type="entry name" value="Trypsin_2"/>
    <property type="match status" value="1"/>
</dbReference>
<dbReference type="PANTHER" id="PTHR32494:SF19">
    <property type="entry name" value="ALLANTOATE DEIMINASE-RELATED"/>
    <property type="match status" value="1"/>
</dbReference>
<comment type="similarity">
    <text evidence="15">Belongs to the bacterial reverse transcriptase family.</text>
</comment>
<dbReference type="InterPro" id="IPR010158">
    <property type="entry name" value="Amidase_Cbmase"/>
</dbReference>
<evidence type="ECO:0000256" key="9">
    <source>
        <dbReference type="ARBA" id="ARBA00022801"/>
    </source>
</evidence>
<comment type="similarity">
    <text evidence="3">Belongs to the OHCU decarboxylase family.</text>
</comment>
<keyword evidence="11" id="KW-0051">Antiviral defense</keyword>
<dbReference type="GO" id="GO:0019628">
    <property type="term" value="P:urate catabolic process"/>
    <property type="evidence" value="ECO:0007669"/>
    <property type="project" value="UniProtKB-UniPathway"/>
</dbReference>
<dbReference type="Gene3D" id="3.40.630.10">
    <property type="entry name" value="Zn peptidases"/>
    <property type="match status" value="1"/>
</dbReference>
<keyword evidence="6" id="KW-0808">Transferase</keyword>
<keyword evidence="5" id="KW-0659">Purine metabolism</keyword>
<dbReference type="GO" id="GO:0051607">
    <property type="term" value="P:defense response to virus"/>
    <property type="evidence" value="ECO:0007669"/>
    <property type="project" value="UniProtKB-KW"/>
</dbReference>
<evidence type="ECO:0000256" key="1">
    <source>
        <dbReference type="ARBA" id="ARBA00001936"/>
    </source>
</evidence>
<dbReference type="InterPro" id="IPR017580">
    <property type="entry name" value="OHCU_decarboxylase-1"/>
</dbReference>
<dbReference type="EMBL" id="BKCJ010000001">
    <property type="protein sequence ID" value="GEU28074.1"/>
    <property type="molecule type" value="Genomic_DNA"/>
</dbReference>
<proteinExistence type="inferred from homology"/>
<dbReference type="CDD" id="cd03487">
    <property type="entry name" value="RT_Bac_retron_II"/>
    <property type="match status" value="1"/>
</dbReference>
<dbReference type="SUPFAM" id="SSF50494">
    <property type="entry name" value="Trypsin-like serine proteases"/>
    <property type="match status" value="1"/>
</dbReference>
<evidence type="ECO:0000256" key="11">
    <source>
        <dbReference type="ARBA" id="ARBA00023118"/>
    </source>
</evidence>
<comment type="subunit">
    <text evidence="4">Homodimer.</text>
</comment>
<dbReference type="PRINTS" id="PR00866">
    <property type="entry name" value="RNADNAPOLMS"/>
</dbReference>
<dbReference type="InterPro" id="IPR009003">
    <property type="entry name" value="Peptidase_S1_PA"/>
</dbReference>
<dbReference type="NCBIfam" id="NF006775">
    <property type="entry name" value="PRK09290.2-5"/>
    <property type="match status" value="1"/>
</dbReference>
<evidence type="ECO:0000256" key="14">
    <source>
        <dbReference type="ARBA" id="ARBA00032116"/>
    </source>
</evidence>
<keyword evidence="8" id="KW-0479">Metal-binding</keyword>
<dbReference type="InterPro" id="IPR000123">
    <property type="entry name" value="Reverse_transcriptase_msDNA"/>
</dbReference>
<evidence type="ECO:0000256" key="7">
    <source>
        <dbReference type="ARBA" id="ARBA00022695"/>
    </source>
</evidence>
<evidence type="ECO:0000256" key="5">
    <source>
        <dbReference type="ARBA" id="ARBA00022631"/>
    </source>
</evidence>
<dbReference type="InterPro" id="IPR043502">
    <property type="entry name" value="DNA/RNA_pol_sf"/>
</dbReference>
<evidence type="ECO:0000256" key="8">
    <source>
        <dbReference type="ARBA" id="ARBA00022723"/>
    </source>
</evidence>
<dbReference type="GO" id="GO:0046872">
    <property type="term" value="F:metal ion binding"/>
    <property type="evidence" value="ECO:0007669"/>
    <property type="project" value="UniProtKB-KW"/>
</dbReference>
<evidence type="ECO:0000256" key="15">
    <source>
        <dbReference type="ARBA" id="ARBA00034120"/>
    </source>
</evidence>
<reference evidence="17" key="1">
    <citation type="journal article" date="2019" name="Sci. Rep.">
        <title>Draft genome of Tanacetum cinerariifolium, the natural source of mosquito coil.</title>
        <authorList>
            <person name="Yamashiro T."/>
            <person name="Shiraishi A."/>
            <person name="Satake H."/>
            <person name="Nakayama K."/>
        </authorList>
    </citation>
    <scope>NUCLEOTIDE SEQUENCE</scope>
</reference>
<dbReference type="InterPro" id="IPR000477">
    <property type="entry name" value="RT_dom"/>
</dbReference>
<evidence type="ECO:0000256" key="10">
    <source>
        <dbReference type="ARBA" id="ARBA00022842"/>
    </source>
</evidence>
<evidence type="ECO:0000256" key="12">
    <source>
        <dbReference type="ARBA" id="ARBA00023211"/>
    </source>
</evidence>
<gene>
    <name evidence="17" type="ORF">Tci_000052</name>
</gene>
<dbReference type="InterPro" id="IPR002933">
    <property type="entry name" value="Peptidase_M20"/>
</dbReference>
<dbReference type="AlphaFoldDB" id="A0A699GDL5"/>
<keyword evidence="10" id="KW-0460">Magnesium</keyword>
<dbReference type="Gene3D" id="1.10.3330.10">
    <property type="entry name" value="Oxo-4-hydroxy-4-carboxy-5-ureidoimidazoline decarboxylase"/>
    <property type="match status" value="1"/>
</dbReference>
<dbReference type="SUPFAM" id="SSF158694">
    <property type="entry name" value="UraD-Like"/>
    <property type="match status" value="1"/>
</dbReference>
<dbReference type="PROSITE" id="PS50878">
    <property type="entry name" value="RT_POL"/>
    <property type="match status" value="1"/>
</dbReference>
<comment type="cofactor">
    <cofactor evidence="1">
        <name>Mn(2+)</name>
        <dbReference type="ChEBI" id="CHEBI:29035"/>
    </cofactor>
</comment>
<dbReference type="SUPFAM" id="SSF55031">
    <property type="entry name" value="Bacterial exopeptidase dimerisation domain"/>
    <property type="match status" value="1"/>
</dbReference>
<dbReference type="InterPro" id="IPR036264">
    <property type="entry name" value="Bact_exopeptidase_dim_dom"/>
</dbReference>
<dbReference type="GO" id="GO:0003964">
    <property type="term" value="F:RNA-directed DNA polymerase activity"/>
    <property type="evidence" value="ECO:0007669"/>
    <property type="project" value="InterPro"/>
</dbReference>
<dbReference type="Gene3D" id="3.30.70.360">
    <property type="match status" value="1"/>
</dbReference>
<protein>
    <recommendedName>
        <fullName evidence="14">Parahox neighbor</fullName>
    </recommendedName>
    <alternativeName>
        <fullName evidence="13">Ureidoimidazoline (2-oxo-4-hydroxy-4-carboxy-5-) decarboxylase</fullName>
    </alternativeName>
</protein>
<dbReference type="InterPro" id="IPR018020">
    <property type="entry name" value="OHCU_decarboxylase"/>
</dbReference>
<dbReference type="GO" id="GO:0003723">
    <property type="term" value="F:RNA binding"/>
    <property type="evidence" value="ECO:0007669"/>
    <property type="project" value="InterPro"/>
</dbReference>
<dbReference type="UniPathway" id="UPA00394">
    <property type="reaction ID" value="UER00652"/>
</dbReference>
<evidence type="ECO:0000256" key="4">
    <source>
        <dbReference type="ARBA" id="ARBA00011738"/>
    </source>
</evidence>
<dbReference type="GO" id="GO:0000255">
    <property type="term" value="P:allantoin metabolic process"/>
    <property type="evidence" value="ECO:0007669"/>
    <property type="project" value="InterPro"/>
</dbReference>
<accession>A0A699GDL5</accession>
<evidence type="ECO:0000256" key="6">
    <source>
        <dbReference type="ARBA" id="ARBA00022679"/>
    </source>
</evidence>
<dbReference type="PANTHER" id="PTHR32494">
    <property type="entry name" value="ALLANTOATE DEIMINASE-RELATED"/>
    <property type="match status" value="1"/>
</dbReference>
<dbReference type="NCBIfam" id="TIGR03164">
    <property type="entry name" value="UHCUDC"/>
    <property type="match status" value="1"/>
</dbReference>
<keyword evidence="9" id="KW-0378">Hydrolase</keyword>
<dbReference type="Pfam" id="PF01546">
    <property type="entry name" value="Peptidase_M20"/>
    <property type="match status" value="1"/>
</dbReference>
<dbReference type="Pfam" id="PF00078">
    <property type="entry name" value="RVT_1"/>
    <property type="match status" value="1"/>
</dbReference>
<dbReference type="CDD" id="cd03884">
    <property type="entry name" value="M20_bAS"/>
    <property type="match status" value="1"/>
</dbReference>
<evidence type="ECO:0000259" key="16">
    <source>
        <dbReference type="PROSITE" id="PS50878"/>
    </source>
</evidence>
<sequence length="1224" mass="134708">MTTLSELNRCDVATFIDRLRGIYEHSPWIPERAATHRPFANETALKLALQAVVTHATEGEQLGLIREHPELAGKAAVAGELTMESTSEQAASGLHLCSADEYATLHQLNADYNAKFGFPFILAVKGPTGKGLTRRQVIAAFTRRLKNQRADEIAECLRQIKRIAEIRLNDLLGVSLEFGPAIMQWAETIAAWSDADNAADADFDLTCAYMTPAHRRTADQLRDWMTDAGMDAHIDAVGNVVGVYRSPVPGAKTLMTGSHYDTVRNGGKYDGRLGILLPIAIVRHLYLRGETLPFHLEVVGFAEEEGVRFKSTFLGSNAITGHFDLSLLDQVDADGVSMRDALTAAGHDVARIPALARQPEDILAFVEVHIEQGPVLLQRDLALGVVTAIAGSSRYLVQLTGLASHAGTTPMSMRKDAAAAAAEIVLLVEQRCAQGQSLVGTVGQLEVPGGSVNVIPGACKLSLDIRAADDAVRLAAVQDVLDGIASICAERQVAFALERIVDASAAPCAPHLMQQLGAAIERAGLPRFELLSGAGHDAMAMAAITDVAMLFTRCGNGGISHNPLETMTADDADIAARASHEVTPRATDRRLYNWAIIQVQEKDTGGRLLFSIRAYMAILPNMDQIIETLVRSSPSFFSQNILGINYNELRAIIYPRPSYQSFTIPKRNGTVRTIHEPSKTLKIIQLKVLNFLLERSSPLKPAVHGFVANRSILTNALVHCSSKTQHVFNIDLKDFFPSITFYRVRGVLTHHPYNFSHEVATVIAHTCTLNNSLPQGAPTSPYLSNLVCRTMDRDLTELARRSLARYSRYADDITFSFRVSKTSKLPAAVCSVDSDGDLVIGSELHDIIVNKHHFNINSAKTRLSNRTRRMEVTGLTINRFPNVPRVFIDRIRGALNAWEKYGYIDAEKKWQERVTSAATLAYEKKPWKRKTRAGRVPALKNILWGKLLYLRMVRGKDDLVYTRLAERYNAAVLTATSAGPFSAPKLPVEPVVRDKETALDACYVVEWYADFNDPTIGEEMPLGQGTAFVYRELGLIVTCNHVLEWNGEINNIGITIDYENKYLTNKVLKLIQPGTKKSWAAKVIFRNKQMDFAILAFADEPPPHRYFAAMDAPIEPEANGMLVGYPAWKQWALPDFNEQKVLNRTTPHAGMNSFTITGAGSIRPGNSGGPFTDDRFRIAGMAQRGAYMGEGHDENLCFQIMDDLISKYRATLRIHVAIPPASGA</sequence>
<dbReference type="Pfam" id="PF09349">
    <property type="entry name" value="OHCU_decarbox"/>
    <property type="match status" value="1"/>
</dbReference>
<evidence type="ECO:0000313" key="17">
    <source>
        <dbReference type="EMBL" id="GEU28074.1"/>
    </source>
</evidence>
<dbReference type="SUPFAM" id="SSF53187">
    <property type="entry name" value="Zn-dependent exopeptidases"/>
    <property type="match status" value="1"/>
</dbReference>
<keyword evidence="7" id="KW-0548">Nucleotidyltransferase</keyword>
<dbReference type="NCBIfam" id="TIGR01879">
    <property type="entry name" value="hydantase"/>
    <property type="match status" value="1"/>
</dbReference>
<name>A0A699GDL5_TANCI</name>
<dbReference type="SUPFAM" id="SSF56672">
    <property type="entry name" value="DNA/RNA polymerases"/>
    <property type="match status" value="1"/>
</dbReference>
<evidence type="ECO:0000256" key="13">
    <source>
        <dbReference type="ARBA" id="ARBA00030624"/>
    </source>
</evidence>
<evidence type="ECO:0000256" key="3">
    <source>
        <dbReference type="ARBA" id="ARBA00005793"/>
    </source>
</evidence>
<dbReference type="GO" id="GO:0006144">
    <property type="term" value="P:purine nucleobase metabolic process"/>
    <property type="evidence" value="ECO:0007669"/>
    <property type="project" value="UniProtKB-KW"/>
</dbReference>
<keyword evidence="12" id="KW-0464">Manganese</keyword>
<dbReference type="InterPro" id="IPR036778">
    <property type="entry name" value="OHCU_decarboxylase_sf"/>
</dbReference>
<dbReference type="Gene3D" id="2.40.10.120">
    <property type="match status" value="1"/>
</dbReference>
<comment type="function">
    <text evidence="2">Catalyzes the stereoselective decarboxylation of 2-oxo-4-hydroxy-4-carboxy-5-ureidoimidazoline (OHCU) to (S)-allantoin.</text>
</comment>
<dbReference type="GO" id="GO:0016813">
    <property type="term" value="F:hydrolase activity, acting on carbon-nitrogen (but not peptide) bonds, in linear amidines"/>
    <property type="evidence" value="ECO:0007669"/>
    <property type="project" value="InterPro"/>
</dbReference>
<organism evidence="17">
    <name type="scientific">Tanacetum cinerariifolium</name>
    <name type="common">Dalmatian daisy</name>
    <name type="synonym">Chrysanthemum cinerariifolium</name>
    <dbReference type="NCBI Taxonomy" id="118510"/>
    <lineage>
        <taxon>Eukaryota</taxon>
        <taxon>Viridiplantae</taxon>
        <taxon>Streptophyta</taxon>
        <taxon>Embryophyta</taxon>
        <taxon>Tracheophyta</taxon>
        <taxon>Spermatophyta</taxon>
        <taxon>Magnoliopsida</taxon>
        <taxon>eudicotyledons</taxon>
        <taxon>Gunneridae</taxon>
        <taxon>Pentapetalae</taxon>
        <taxon>asterids</taxon>
        <taxon>campanulids</taxon>
        <taxon>Asterales</taxon>
        <taxon>Asteraceae</taxon>
        <taxon>Asteroideae</taxon>
        <taxon>Anthemideae</taxon>
        <taxon>Anthemidinae</taxon>
        <taxon>Tanacetum</taxon>
    </lineage>
</organism>
<evidence type="ECO:0000256" key="2">
    <source>
        <dbReference type="ARBA" id="ARBA00002506"/>
    </source>
</evidence>
<comment type="caution">
    <text evidence="17">The sequence shown here is derived from an EMBL/GenBank/DDBJ whole genome shotgun (WGS) entry which is preliminary data.</text>
</comment>